<dbReference type="EMBL" id="QJKJ01002632">
    <property type="protein sequence ID" value="RDY01974.1"/>
    <property type="molecule type" value="Genomic_DNA"/>
</dbReference>
<organism evidence="2 3">
    <name type="scientific">Mucuna pruriens</name>
    <name type="common">Velvet bean</name>
    <name type="synonym">Dolichos pruriens</name>
    <dbReference type="NCBI Taxonomy" id="157652"/>
    <lineage>
        <taxon>Eukaryota</taxon>
        <taxon>Viridiplantae</taxon>
        <taxon>Streptophyta</taxon>
        <taxon>Embryophyta</taxon>
        <taxon>Tracheophyta</taxon>
        <taxon>Spermatophyta</taxon>
        <taxon>Magnoliopsida</taxon>
        <taxon>eudicotyledons</taxon>
        <taxon>Gunneridae</taxon>
        <taxon>Pentapetalae</taxon>
        <taxon>rosids</taxon>
        <taxon>fabids</taxon>
        <taxon>Fabales</taxon>
        <taxon>Fabaceae</taxon>
        <taxon>Papilionoideae</taxon>
        <taxon>50 kb inversion clade</taxon>
        <taxon>NPAAA clade</taxon>
        <taxon>indigoferoid/millettioid clade</taxon>
        <taxon>Phaseoleae</taxon>
        <taxon>Mucuna</taxon>
    </lineage>
</organism>
<reference evidence="2" key="1">
    <citation type="submission" date="2018-05" db="EMBL/GenBank/DDBJ databases">
        <title>Draft genome of Mucuna pruriens seed.</title>
        <authorList>
            <person name="Nnadi N.E."/>
            <person name="Vos R."/>
            <person name="Hasami M.H."/>
            <person name="Devisetty U.K."/>
            <person name="Aguiy J.C."/>
        </authorList>
    </citation>
    <scope>NUCLEOTIDE SEQUENCE [LARGE SCALE GENOMIC DNA]</scope>
    <source>
        <strain evidence="2">JCA_2017</strain>
    </source>
</reference>
<dbReference type="OrthoDB" id="2016337at2759"/>
<feature type="domain" description="Integrase catalytic" evidence="1">
    <location>
        <begin position="1"/>
        <end position="129"/>
    </location>
</feature>
<dbReference type="Proteomes" id="UP000257109">
    <property type="component" value="Unassembled WGS sequence"/>
</dbReference>
<evidence type="ECO:0000313" key="3">
    <source>
        <dbReference type="Proteomes" id="UP000257109"/>
    </source>
</evidence>
<evidence type="ECO:0000313" key="2">
    <source>
        <dbReference type="EMBL" id="RDY01974.1"/>
    </source>
</evidence>
<dbReference type="PANTHER" id="PTHR48475:SF1">
    <property type="entry name" value="RNASE H TYPE-1 DOMAIN-CONTAINING PROTEIN"/>
    <property type="match status" value="1"/>
</dbReference>
<gene>
    <name evidence="2" type="primary">pol</name>
    <name evidence="2" type="ORF">CR513_14641</name>
</gene>
<dbReference type="InterPro" id="IPR001584">
    <property type="entry name" value="Integrase_cat-core"/>
</dbReference>
<keyword evidence="3" id="KW-1185">Reference proteome</keyword>
<dbReference type="AlphaFoldDB" id="A0A371HGY9"/>
<dbReference type="PROSITE" id="PS50994">
    <property type="entry name" value="INTEGRASE"/>
    <property type="match status" value="1"/>
</dbReference>
<dbReference type="PANTHER" id="PTHR48475">
    <property type="entry name" value="RIBONUCLEASE H"/>
    <property type="match status" value="1"/>
</dbReference>
<feature type="non-terminal residue" evidence="2">
    <location>
        <position position="1"/>
    </location>
</feature>
<dbReference type="InterPro" id="IPR036397">
    <property type="entry name" value="RNaseH_sf"/>
</dbReference>
<dbReference type="Gene3D" id="3.30.420.10">
    <property type="entry name" value="Ribonuclease H-like superfamily/Ribonuclease H"/>
    <property type="match status" value="1"/>
</dbReference>
<protein>
    <submittedName>
        <fullName evidence="2">Pol polyprotein</fullName>
    </submittedName>
</protein>
<sequence>MIGPIEPKASNGHRFILVEAASYANVTKSVVIKFIKRDIICRVDNAIVSFSYLMRIETTKNALINGLPTRIITDNGTNLKNKMMAELCEQFRIKHHNSTPYRPKMNGAVEAAHESIKKIVQKMVVTYRD</sequence>
<dbReference type="GO" id="GO:0015074">
    <property type="term" value="P:DNA integration"/>
    <property type="evidence" value="ECO:0007669"/>
    <property type="project" value="InterPro"/>
</dbReference>
<comment type="caution">
    <text evidence="2">The sequence shown here is derived from an EMBL/GenBank/DDBJ whole genome shotgun (WGS) entry which is preliminary data.</text>
</comment>
<accession>A0A371HGY9</accession>
<proteinExistence type="predicted"/>
<dbReference type="SUPFAM" id="SSF53098">
    <property type="entry name" value="Ribonuclease H-like"/>
    <property type="match status" value="1"/>
</dbReference>
<dbReference type="GO" id="GO:0003676">
    <property type="term" value="F:nucleic acid binding"/>
    <property type="evidence" value="ECO:0007669"/>
    <property type="project" value="InterPro"/>
</dbReference>
<evidence type="ECO:0000259" key="1">
    <source>
        <dbReference type="PROSITE" id="PS50994"/>
    </source>
</evidence>
<name>A0A371HGY9_MUCPR</name>
<dbReference type="InterPro" id="IPR012337">
    <property type="entry name" value="RNaseH-like_sf"/>
</dbReference>